<organism evidence="10 11">
    <name type="scientific">Sediminivirga luteola</name>
    <dbReference type="NCBI Taxonomy" id="1774748"/>
    <lineage>
        <taxon>Bacteria</taxon>
        <taxon>Bacillati</taxon>
        <taxon>Actinomycetota</taxon>
        <taxon>Actinomycetes</taxon>
        <taxon>Micrococcales</taxon>
        <taxon>Brevibacteriaceae</taxon>
        <taxon>Sediminivirga</taxon>
    </lineage>
</organism>
<dbReference type="PANTHER" id="PTHR30047">
    <property type="entry name" value="HIGH-AFFINITY CHOLINE TRANSPORT PROTEIN-RELATED"/>
    <property type="match status" value="1"/>
</dbReference>
<keyword evidence="7 9" id="KW-0472">Membrane</keyword>
<dbReference type="GO" id="GO:0005886">
    <property type="term" value="C:plasma membrane"/>
    <property type="evidence" value="ECO:0007669"/>
    <property type="project" value="UniProtKB-SubCell"/>
</dbReference>
<keyword evidence="4" id="KW-1003">Cell membrane</keyword>
<dbReference type="Pfam" id="PF02028">
    <property type="entry name" value="BCCT"/>
    <property type="match status" value="1"/>
</dbReference>
<feature type="transmembrane region" description="Helical" evidence="9">
    <location>
        <begin position="163"/>
        <end position="182"/>
    </location>
</feature>
<sequence>MSEDGNPSTDPGAPEPARPQGGTGRADGAGSPAGSPRPASAGRRDSMQRVLNNVTAPARPDGVHPALIPGLGVERTGRKYSLNIPVFILAAIGVAAVALWGAFAPGNLEAVSGAALSFVTRDVGWFFSVLAIAVFVFMLWLGFGRYRHIRLGRDDEAPEFSTVSWVAMLFSAGIGIGLIFYGPSEPLTYFLDLPPIYAGMEEGSQEAVHAAINQTLFHWGPIAWAFYALVGGAVAYASYRKGRLPLMSALLEPIFGKRTEGPLGAVVDILAILVTLFSVAISLGIGALQIGTGFEIVTGMGPLGNAATVGIIALLCAVFVTSAVSGIKRGIRALSNINMVLAGLVGVFVLVTGPTVLLLNLIPGVGMTFLSDLLALLGQSAASGGPEAADFMGGWTIYYWAWWVSWTPFVGMFIAKISRGRTLREFVFTVIIVPSAVCSVWFTIIGGTSLWMEQETGLMSQTENTEQVFFTMLDQLPLSGLTSLIVMVSIIIFFVTSGDSASVIMSSIAERGSPAPKLWNTAIWGVGMAVIAAVLLVGTGEAALGQLQSLMMISALPFALVLVLIMAAWAKDLARDPLILRHRYADEALHQGVRAGIEEHGDDFTLSVEPAEEGKGAGAWLDSEDPALSEWYTSVAPEAGPAEEASGGPGEYGEPDPGARAGGGPDGPAGR</sequence>
<evidence type="ECO:0000256" key="8">
    <source>
        <dbReference type="SAM" id="MobiDB-lite"/>
    </source>
</evidence>
<proteinExistence type="inferred from homology"/>
<dbReference type="InterPro" id="IPR000060">
    <property type="entry name" value="BCCT_transptr"/>
</dbReference>
<reference evidence="10" key="2">
    <citation type="submission" date="2020-09" db="EMBL/GenBank/DDBJ databases">
        <authorList>
            <person name="Sun Q."/>
            <person name="Zhou Y."/>
        </authorList>
    </citation>
    <scope>NUCLEOTIDE SEQUENCE</scope>
    <source>
        <strain evidence="10">CGMCC 1.12785</strain>
    </source>
</reference>
<dbReference type="AlphaFoldDB" id="A0A8J2TW42"/>
<comment type="similarity">
    <text evidence="2">Belongs to the BCCT transporter (TC 2.A.15) family.</text>
</comment>
<feature type="transmembrane region" description="Helical" evidence="9">
    <location>
        <begin position="339"/>
        <end position="362"/>
    </location>
</feature>
<dbReference type="PANTHER" id="PTHR30047:SF7">
    <property type="entry name" value="HIGH-AFFINITY CHOLINE TRANSPORT PROTEIN"/>
    <property type="match status" value="1"/>
</dbReference>
<feature type="region of interest" description="Disordered" evidence="8">
    <location>
        <begin position="631"/>
        <end position="671"/>
    </location>
</feature>
<dbReference type="NCBIfam" id="TIGR00842">
    <property type="entry name" value="bcct"/>
    <property type="match status" value="1"/>
</dbReference>
<feature type="transmembrane region" description="Helical" evidence="9">
    <location>
        <begin position="397"/>
        <end position="415"/>
    </location>
</feature>
<keyword evidence="3" id="KW-0813">Transport</keyword>
<evidence type="ECO:0000256" key="2">
    <source>
        <dbReference type="ARBA" id="ARBA00005658"/>
    </source>
</evidence>
<evidence type="ECO:0000313" key="10">
    <source>
        <dbReference type="EMBL" id="GGA06080.1"/>
    </source>
</evidence>
<name>A0A8J2TW42_9MICO</name>
<dbReference type="Proteomes" id="UP000616114">
    <property type="component" value="Unassembled WGS sequence"/>
</dbReference>
<evidence type="ECO:0000256" key="9">
    <source>
        <dbReference type="SAM" id="Phobius"/>
    </source>
</evidence>
<evidence type="ECO:0000256" key="6">
    <source>
        <dbReference type="ARBA" id="ARBA00022989"/>
    </source>
</evidence>
<gene>
    <name evidence="10" type="ORF">GCM10011333_06250</name>
</gene>
<evidence type="ECO:0000256" key="7">
    <source>
        <dbReference type="ARBA" id="ARBA00023136"/>
    </source>
</evidence>
<feature type="region of interest" description="Disordered" evidence="8">
    <location>
        <begin position="1"/>
        <end position="45"/>
    </location>
</feature>
<dbReference type="EMBL" id="BMFY01000002">
    <property type="protein sequence ID" value="GGA06080.1"/>
    <property type="molecule type" value="Genomic_DNA"/>
</dbReference>
<feature type="transmembrane region" description="Helical" evidence="9">
    <location>
        <begin position="427"/>
        <end position="452"/>
    </location>
</feature>
<feature type="transmembrane region" description="Helical" evidence="9">
    <location>
        <begin position="263"/>
        <end position="286"/>
    </location>
</feature>
<evidence type="ECO:0000256" key="1">
    <source>
        <dbReference type="ARBA" id="ARBA00004651"/>
    </source>
</evidence>
<dbReference type="RefSeq" id="WP_229744894.1">
    <property type="nucleotide sequence ID" value="NZ_BMFY01000002.1"/>
</dbReference>
<keyword evidence="5 9" id="KW-0812">Transmembrane</keyword>
<dbReference type="PROSITE" id="PS01303">
    <property type="entry name" value="BCCT"/>
    <property type="match status" value="1"/>
</dbReference>
<accession>A0A8J2TW42</accession>
<evidence type="ECO:0000256" key="3">
    <source>
        <dbReference type="ARBA" id="ARBA00022448"/>
    </source>
</evidence>
<comment type="caution">
    <text evidence="10">The sequence shown here is derived from an EMBL/GenBank/DDBJ whole genome shotgun (WGS) entry which is preliminary data.</text>
</comment>
<evidence type="ECO:0000313" key="11">
    <source>
        <dbReference type="Proteomes" id="UP000616114"/>
    </source>
</evidence>
<dbReference type="GO" id="GO:0022857">
    <property type="term" value="F:transmembrane transporter activity"/>
    <property type="evidence" value="ECO:0007669"/>
    <property type="project" value="InterPro"/>
</dbReference>
<feature type="transmembrane region" description="Helical" evidence="9">
    <location>
        <begin position="478"/>
        <end position="497"/>
    </location>
</feature>
<feature type="transmembrane region" description="Helical" evidence="9">
    <location>
        <begin position="84"/>
        <end position="103"/>
    </location>
</feature>
<comment type="subcellular location">
    <subcellularLocation>
        <location evidence="1">Cell membrane</location>
        <topology evidence="1">Multi-pass membrane protein</topology>
    </subcellularLocation>
</comment>
<feature type="transmembrane region" description="Helical" evidence="9">
    <location>
        <begin position="222"/>
        <end position="239"/>
    </location>
</feature>
<feature type="transmembrane region" description="Helical" evidence="9">
    <location>
        <begin position="123"/>
        <end position="143"/>
    </location>
</feature>
<dbReference type="InterPro" id="IPR018093">
    <property type="entry name" value="BCCT_CS"/>
</dbReference>
<keyword evidence="6 9" id="KW-1133">Transmembrane helix</keyword>
<feature type="transmembrane region" description="Helical" evidence="9">
    <location>
        <begin position="518"/>
        <end position="538"/>
    </location>
</feature>
<feature type="transmembrane region" description="Helical" evidence="9">
    <location>
        <begin position="550"/>
        <end position="570"/>
    </location>
</feature>
<evidence type="ECO:0000256" key="5">
    <source>
        <dbReference type="ARBA" id="ARBA00022692"/>
    </source>
</evidence>
<feature type="compositionally biased region" description="Gly residues" evidence="8">
    <location>
        <begin position="660"/>
        <end position="671"/>
    </location>
</feature>
<feature type="compositionally biased region" description="Low complexity" evidence="8">
    <location>
        <begin position="636"/>
        <end position="646"/>
    </location>
</feature>
<feature type="transmembrane region" description="Helical" evidence="9">
    <location>
        <begin position="306"/>
        <end position="327"/>
    </location>
</feature>
<reference evidence="10" key="1">
    <citation type="journal article" date="2014" name="Int. J. Syst. Evol. Microbiol.">
        <title>Complete genome sequence of Corynebacterium casei LMG S-19264T (=DSM 44701T), isolated from a smear-ripened cheese.</title>
        <authorList>
            <consortium name="US DOE Joint Genome Institute (JGI-PGF)"/>
            <person name="Walter F."/>
            <person name="Albersmeier A."/>
            <person name="Kalinowski J."/>
            <person name="Ruckert C."/>
        </authorList>
    </citation>
    <scope>NUCLEOTIDE SEQUENCE</scope>
    <source>
        <strain evidence="10">CGMCC 1.12785</strain>
    </source>
</reference>
<evidence type="ECO:0000256" key="4">
    <source>
        <dbReference type="ARBA" id="ARBA00022475"/>
    </source>
</evidence>
<keyword evidence="11" id="KW-1185">Reference proteome</keyword>
<protein>
    <submittedName>
        <fullName evidence="10">Choline transporter</fullName>
    </submittedName>
</protein>